<keyword evidence="1" id="KW-1133">Transmembrane helix</keyword>
<protein>
    <submittedName>
        <fullName evidence="2">Uncharacterized protein</fullName>
    </submittedName>
</protein>
<feature type="transmembrane region" description="Helical" evidence="1">
    <location>
        <begin position="70"/>
        <end position="95"/>
    </location>
</feature>
<feature type="transmembrane region" description="Helical" evidence="1">
    <location>
        <begin position="132"/>
        <end position="153"/>
    </location>
</feature>
<evidence type="ECO:0000313" key="3">
    <source>
        <dbReference type="Proteomes" id="UP001500393"/>
    </source>
</evidence>
<sequence>MTIPRAAAAGSAFGLAWGAAARVWMRLISTDPEFTWTGTGVILASTSVCGLVLGFLYGVRRAGWSRWWRLLSVVWLFVFAGPGFVFLPAFLLGGLLHLHRLHWKLLGAAAVVSGVVLLWRLNQQEPAGFDPVLMYGGFLLLSLALTAGAAEIYRPRGRGKSTPVRVVDRVTGGG</sequence>
<reference evidence="2 3" key="1">
    <citation type="journal article" date="2019" name="Int. J. Syst. Evol. Microbiol.">
        <title>The Global Catalogue of Microorganisms (GCM) 10K type strain sequencing project: providing services to taxonomists for standard genome sequencing and annotation.</title>
        <authorList>
            <consortium name="The Broad Institute Genomics Platform"/>
            <consortium name="The Broad Institute Genome Sequencing Center for Infectious Disease"/>
            <person name="Wu L."/>
            <person name="Ma J."/>
        </authorList>
    </citation>
    <scope>NUCLEOTIDE SEQUENCE [LARGE SCALE GENOMIC DNA]</scope>
    <source>
        <strain evidence="2 3">JCM 14969</strain>
    </source>
</reference>
<comment type="caution">
    <text evidence="2">The sequence shown here is derived from an EMBL/GenBank/DDBJ whole genome shotgun (WGS) entry which is preliminary data.</text>
</comment>
<gene>
    <name evidence="2" type="ORF">GCM10009789_15390</name>
</gene>
<evidence type="ECO:0000313" key="2">
    <source>
        <dbReference type="EMBL" id="GAA1563254.1"/>
    </source>
</evidence>
<feature type="transmembrane region" description="Helical" evidence="1">
    <location>
        <begin position="101"/>
        <end position="120"/>
    </location>
</feature>
<feature type="transmembrane region" description="Helical" evidence="1">
    <location>
        <begin position="34"/>
        <end position="58"/>
    </location>
</feature>
<organism evidence="2 3">
    <name type="scientific">Kribbella sancticallisti</name>
    <dbReference type="NCBI Taxonomy" id="460087"/>
    <lineage>
        <taxon>Bacteria</taxon>
        <taxon>Bacillati</taxon>
        <taxon>Actinomycetota</taxon>
        <taxon>Actinomycetes</taxon>
        <taxon>Propionibacteriales</taxon>
        <taxon>Kribbellaceae</taxon>
        <taxon>Kribbella</taxon>
    </lineage>
</organism>
<accession>A0ABN2CVP9</accession>
<keyword evidence="1" id="KW-0812">Transmembrane</keyword>
<dbReference type="Proteomes" id="UP001500393">
    <property type="component" value="Unassembled WGS sequence"/>
</dbReference>
<dbReference type="EMBL" id="BAAAOS010000017">
    <property type="protein sequence ID" value="GAA1563254.1"/>
    <property type="molecule type" value="Genomic_DNA"/>
</dbReference>
<evidence type="ECO:0000256" key="1">
    <source>
        <dbReference type="SAM" id="Phobius"/>
    </source>
</evidence>
<keyword evidence="3" id="KW-1185">Reference proteome</keyword>
<dbReference type="RefSeq" id="WP_344211304.1">
    <property type="nucleotide sequence ID" value="NZ_BAAAOS010000017.1"/>
</dbReference>
<proteinExistence type="predicted"/>
<keyword evidence="1" id="KW-0472">Membrane</keyword>
<name>A0ABN2CVP9_9ACTN</name>